<keyword evidence="2" id="KW-1185">Reference proteome</keyword>
<accession>A0A9W9F1W6</accession>
<dbReference type="Proteomes" id="UP001141434">
    <property type="component" value="Unassembled WGS sequence"/>
</dbReference>
<evidence type="ECO:0000313" key="2">
    <source>
        <dbReference type="Proteomes" id="UP001141434"/>
    </source>
</evidence>
<reference evidence="1" key="2">
    <citation type="journal article" date="2023" name="IMA Fungus">
        <title>Comparative genomic study of the Penicillium genus elucidates a diverse pangenome and 15 lateral gene transfer events.</title>
        <authorList>
            <person name="Petersen C."/>
            <person name="Sorensen T."/>
            <person name="Nielsen M.R."/>
            <person name="Sondergaard T.E."/>
            <person name="Sorensen J.L."/>
            <person name="Fitzpatrick D.A."/>
            <person name="Frisvad J.C."/>
            <person name="Nielsen K.L."/>
        </authorList>
    </citation>
    <scope>NUCLEOTIDE SEQUENCE</scope>
    <source>
        <strain evidence="1">IBT 34128</strain>
    </source>
</reference>
<gene>
    <name evidence="1" type="ORF">NUU61_006988</name>
</gene>
<dbReference type="GeneID" id="81396684"/>
<evidence type="ECO:0000313" key="1">
    <source>
        <dbReference type="EMBL" id="KAJ5092118.1"/>
    </source>
</evidence>
<name>A0A9W9F1W6_9EURO</name>
<dbReference type="RefSeq" id="XP_056510315.1">
    <property type="nucleotide sequence ID" value="XM_056657515.1"/>
</dbReference>
<reference evidence="1" key="1">
    <citation type="submission" date="2022-11" db="EMBL/GenBank/DDBJ databases">
        <authorList>
            <person name="Petersen C."/>
        </authorList>
    </citation>
    <scope>NUCLEOTIDE SEQUENCE</scope>
    <source>
        <strain evidence="1">IBT 34128</strain>
    </source>
</reference>
<protein>
    <submittedName>
        <fullName evidence="1">Uncharacterized protein</fullName>
    </submittedName>
</protein>
<dbReference type="AlphaFoldDB" id="A0A9W9F1W6"/>
<proteinExistence type="predicted"/>
<organism evidence="1 2">
    <name type="scientific">Penicillium alfredii</name>
    <dbReference type="NCBI Taxonomy" id="1506179"/>
    <lineage>
        <taxon>Eukaryota</taxon>
        <taxon>Fungi</taxon>
        <taxon>Dikarya</taxon>
        <taxon>Ascomycota</taxon>
        <taxon>Pezizomycotina</taxon>
        <taxon>Eurotiomycetes</taxon>
        <taxon>Eurotiomycetidae</taxon>
        <taxon>Eurotiales</taxon>
        <taxon>Aspergillaceae</taxon>
        <taxon>Penicillium</taxon>
    </lineage>
</organism>
<comment type="caution">
    <text evidence="1">The sequence shown here is derived from an EMBL/GenBank/DDBJ whole genome shotgun (WGS) entry which is preliminary data.</text>
</comment>
<dbReference type="OrthoDB" id="3034873at2759"/>
<dbReference type="EMBL" id="JAPMSZ010000009">
    <property type="protein sequence ID" value="KAJ5092118.1"/>
    <property type="molecule type" value="Genomic_DNA"/>
</dbReference>
<sequence length="156" mass="17921">MASDFLKPLPIFCSQSQSQQSSRCRLTSLLSTTSLSQKPSTPPEPRHYRIFADYSTDFIWRDFNDLRFGEGDCVLEAEEVLSSFPPSVLQLYDAWVDTYNENFRERREKSQTYRATTFESVSEEVAWNVAGFLLAWRIAMAPQDQVDLLAKGKFVA</sequence>